<feature type="domain" description="CCHC-type" evidence="2">
    <location>
        <begin position="228"/>
        <end position="244"/>
    </location>
</feature>
<reference evidence="3" key="2">
    <citation type="submission" date="2022-06" db="UniProtKB">
        <authorList>
            <consortium name="EnsemblMetazoa"/>
        </authorList>
    </citation>
    <scope>IDENTIFICATION</scope>
    <source>
        <strain evidence="3">DF5081</strain>
    </source>
</reference>
<organism evidence="3 4">
    <name type="scientific">Caenorhabditis japonica</name>
    <dbReference type="NCBI Taxonomy" id="281687"/>
    <lineage>
        <taxon>Eukaryota</taxon>
        <taxon>Metazoa</taxon>
        <taxon>Ecdysozoa</taxon>
        <taxon>Nematoda</taxon>
        <taxon>Chromadorea</taxon>
        <taxon>Rhabditida</taxon>
        <taxon>Rhabditina</taxon>
        <taxon>Rhabditomorpha</taxon>
        <taxon>Rhabditoidea</taxon>
        <taxon>Rhabditidae</taxon>
        <taxon>Peloderinae</taxon>
        <taxon>Caenorhabditis</taxon>
    </lineage>
</organism>
<sequence length="305" mass="35050">MLWQPIRGLNYIVQLIANKCRRRRHGHLHIMVILIILTSANKAQPHPRETTRVFSQDKVSSLTLHLVLPQDNLSYNHSQSELFSSPNLFSLQFRFPPRNNSSLNLTVLENRTIVKYYALTDMDNNQVEQAMQQVQQLQGHVNTMWKAFDQIQETIYNIQDMFTATPGASPEGDSKASDKGHEKANDKGHEKAKDKGHEMANDKGHEKKPEKIEWDNHQQEGQTRRRPKCIFCGQRTHFSCDCDVEVTLKERLHKADKDLCRKCLALKGYGTHQCRTKKPCRFCHSNGHHAAFCPKKCGQKSTSGH</sequence>
<dbReference type="Proteomes" id="UP000005237">
    <property type="component" value="Unassembled WGS sequence"/>
</dbReference>
<feature type="region of interest" description="Disordered" evidence="1">
    <location>
        <begin position="163"/>
        <end position="220"/>
    </location>
</feature>
<evidence type="ECO:0000313" key="4">
    <source>
        <dbReference type="Proteomes" id="UP000005237"/>
    </source>
</evidence>
<dbReference type="AlphaFoldDB" id="A0A8R1HW81"/>
<evidence type="ECO:0000313" key="3">
    <source>
        <dbReference type="EnsemblMetazoa" id="CJA08172.1"/>
    </source>
</evidence>
<dbReference type="GO" id="GO:0003676">
    <property type="term" value="F:nucleic acid binding"/>
    <property type="evidence" value="ECO:0007669"/>
    <property type="project" value="InterPro"/>
</dbReference>
<protein>
    <recommendedName>
        <fullName evidence="2">CCHC-type domain-containing protein</fullName>
    </recommendedName>
</protein>
<evidence type="ECO:0000256" key="1">
    <source>
        <dbReference type="SAM" id="MobiDB-lite"/>
    </source>
</evidence>
<keyword evidence="4" id="KW-1185">Reference proteome</keyword>
<feature type="domain" description="CCHC-type" evidence="2">
    <location>
        <begin position="279"/>
        <end position="295"/>
    </location>
</feature>
<dbReference type="EnsemblMetazoa" id="CJA08172.1">
    <property type="protein sequence ID" value="CJA08172.1"/>
    <property type="gene ID" value="WBGene00127376"/>
</dbReference>
<accession>A0A8R1HW81</accession>
<dbReference type="GO" id="GO:0008270">
    <property type="term" value="F:zinc ion binding"/>
    <property type="evidence" value="ECO:0007669"/>
    <property type="project" value="InterPro"/>
</dbReference>
<evidence type="ECO:0000259" key="2">
    <source>
        <dbReference type="SMART" id="SM00343"/>
    </source>
</evidence>
<reference evidence="4" key="1">
    <citation type="submission" date="2010-08" db="EMBL/GenBank/DDBJ databases">
        <authorList>
            <consortium name="Caenorhabditis japonica Sequencing Consortium"/>
            <person name="Wilson R.K."/>
        </authorList>
    </citation>
    <scope>NUCLEOTIDE SEQUENCE [LARGE SCALE GENOMIC DNA]</scope>
    <source>
        <strain evidence="4">DF5081</strain>
    </source>
</reference>
<feature type="compositionally biased region" description="Basic and acidic residues" evidence="1">
    <location>
        <begin position="172"/>
        <end position="218"/>
    </location>
</feature>
<name>A0A8R1HW81_CAEJA</name>
<proteinExistence type="predicted"/>
<dbReference type="InterPro" id="IPR001878">
    <property type="entry name" value="Znf_CCHC"/>
</dbReference>
<dbReference type="SMART" id="SM00343">
    <property type="entry name" value="ZnF_C2HC"/>
    <property type="match status" value="2"/>
</dbReference>